<evidence type="ECO:0000256" key="2">
    <source>
        <dbReference type="ARBA" id="ARBA00009025"/>
    </source>
</evidence>
<dbReference type="EMBL" id="AP019368">
    <property type="protein sequence ID" value="BBH54431.1"/>
    <property type="molecule type" value="Genomic_DNA"/>
</dbReference>
<dbReference type="GO" id="GO:0016020">
    <property type="term" value="C:membrane"/>
    <property type="evidence" value="ECO:0007669"/>
    <property type="project" value="UniProtKB-SubCell"/>
</dbReference>
<feature type="transmembrane region" description="Helical" evidence="7">
    <location>
        <begin position="172"/>
        <end position="192"/>
    </location>
</feature>
<dbReference type="InterPro" id="IPR001750">
    <property type="entry name" value="ND/Mrp_TM"/>
</dbReference>
<evidence type="ECO:0000256" key="7">
    <source>
        <dbReference type="SAM" id="Phobius"/>
    </source>
</evidence>
<dbReference type="InterPro" id="IPR010227">
    <property type="entry name" value="NADH_Q_OxRdtase_chainM/4"/>
</dbReference>
<feature type="transmembrane region" description="Helical" evidence="7">
    <location>
        <begin position="420"/>
        <end position="444"/>
    </location>
</feature>
<dbReference type="PANTHER" id="PTHR43507:SF1">
    <property type="entry name" value="NADH-UBIQUINONE OXIDOREDUCTASE CHAIN 4"/>
    <property type="match status" value="1"/>
</dbReference>
<dbReference type="GO" id="GO:0042773">
    <property type="term" value="P:ATP synthesis coupled electron transport"/>
    <property type="evidence" value="ECO:0007669"/>
    <property type="project" value="InterPro"/>
</dbReference>
<feature type="transmembrane region" description="Helical" evidence="7">
    <location>
        <begin position="284"/>
        <end position="306"/>
    </location>
</feature>
<keyword evidence="3 6" id="KW-0812">Transmembrane</keyword>
<dbReference type="AlphaFoldDB" id="A0A4P2VN36"/>
<evidence type="ECO:0000256" key="3">
    <source>
        <dbReference type="ARBA" id="ARBA00022692"/>
    </source>
</evidence>
<evidence type="ECO:0000259" key="8">
    <source>
        <dbReference type="Pfam" id="PF00361"/>
    </source>
</evidence>
<dbReference type="GO" id="GO:0048039">
    <property type="term" value="F:ubiquinone binding"/>
    <property type="evidence" value="ECO:0007669"/>
    <property type="project" value="TreeGrafter"/>
</dbReference>
<evidence type="ECO:0000313" key="9">
    <source>
        <dbReference type="EMBL" id="BBH54431.1"/>
    </source>
</evidence>
<reference evidence="9 10" key="1">
    <citation type="submission" date="2018-12" db="EMBL/GenBank/DDBJ databases">
        <title>Rubrispira sanarue gen. nov., sp., nov., a member of the order Silvanigrellales, isolated from a brackish lake in Hamamatsu Japan.</title>
        <authorList>
            <person name="Maejima Y."/>
            <person name="Iino T."/>
            <person name="Muraguchi Y."/>
            <person name="Fukuda K."/>
            <person name="Nojiri H."/>
            <person name="Ohkuma M."/>
            <person name="Moriuchi R."/>
            <person name="Dohra H."/>
            <person name="Kimbara K."/>
            <person name="Shintani M."/>
        </authorList>
    </citation>
    <scope>NUCLEOTIDE SEQUENCE [LARGE SCALE GENOMIC DNA]</scope>
    <source>
        <strain evidence="9 10">RF1110005</strain>
    </source>
</reference>
<dbReference type="GO" id="GO:0003954">
    <property type="term" value="F:NADH dehydrogenase activity"/>
    <property type="evidence" value="ECO:0007669"/>
    <property type="project" value="TreeGrafter"/>
</dbReference>
<feature type="transmembrane region" description="Helical" evidence="7">
    <location>
        <begin position="313"/>
        <end position="333"/>
    </location>
</feature>
<evidence type="ECO:0000256" key="4">
    <source>
        <dbReference type="ARBA" id="ARBA00022989"/>
    </source>
</evidence>
<feature type="transmembrane region" description="Helical" evidence="7">
    <location>
        <begin position="383"/>
        <end position="400"/>
    </location>
</feature>
<organism evidence="9 10">
    <name type="scientific">Fluviispira sanaruensis</name>
    <dbReference type="NCBI Taxonomy" id="2493639"/>
    <lineage>
        <taxon>Bacteria</taxon>
        <taxon>Pseudomonadati</taxon>
        <taxon>Bdellovibrionota</taxon>
        <taxon>Oligoflexia</taxon>
        <taxon>Silvanigrellales</taxon>
        <taxon>Silvanigrellaceae</taxon>
        <taxon>Fluviispira</taxon>
    </lineage>
</organism>
<dbReference type="Proteomes" id="UP000291236">
    <property type="component" value="Chromosome"/>
</dbReference>
<gene>
    <name evidence="9" type="ORF">JCM31447_28960</name>
</gene>
<name>A0A4P2VN36_FLUSA</name>
<feature type="transmembrane region" description="Helical" evidence="7">
    <location>
        <begin position="464"/>
        <end position="485"/>
    </location>
</feature>
<feature type="transmembrane region" description="Helical" evidence="7">
    <location>
        <begin position="118"/>
        <end position="137"/>
    </location>
</feature>
<dbReference type="GO" id="GO:0012505">
    <property type="term" value="C:endomembrane system"/>
    <property type="evidence" value="ECO:0007669"/>
    <property type="project" value="UniProtKB-SubCell"/>
</dbReference>
<comment type="similarity">
    <text evidence="2">Belongs to the complex I subunit 4 family.</text>
</comment>
<accession>A0A4P2VN36</accession>
<dbReference type="PANTHER" id="PTHR43507">
    <property type="entry name" value="NADH-UBIQUINONE OXIDOREDUCTASE CHAIN 4"/>
    <property type="match status" value="1"/>
</dbReference>
<feature type="transmembrane region" description="Helical" evidence="7">
    <location>
        <begin position="39"/>
        <end position="59"/>
    </location>
</feature>
<keyword evidence="5 7" id="KW-0472">Membrane</keyword>
<sequence length="532" mass="58923">MIDEISQWILSLLIVFPVLAALLILVIPGKDDSRIHRHIAMGATILEFIFSLHLVRHFVPNTAQFQFSQVANWLPNSTGIKYIVGVDGINLILVLLSTLFCAIVMITTYTSLKTKVKGFLALFLLLESAIIGVFVSLDVVLFYVFWELSLIPVYFMIGIWGGKDRIYATLKLFIYGVIGSLLMLVALIYLYFAHANSHGGLYSSNILDLYSTAVTLPFNTQAWLFLAVTLAFGIKVPIFPFHTWLPDTYEQAPATYTLMSGVILKLATYGLIRFSLCLFPSAAAYYAKPIMLLAVIGILYGALIAWKQSNVRRIMAFSSLSHLGFIVIGIFSLNTLGLQGALYQMLNHAITAGALFILFNILYERKNSFELDDFGGLAKVMPWYAFFFVIAAMGSVALPSTGSFIGEWLILIGAFQANPILGSLATIGVIIGAVYILWATYKILFGPITHEENKKLAGMHKHEVFQLVILSIFIFVLGFSSSGILEHTKPTLVNIERCIKNNSAYSSELANTKNGILMPLSKFSLEIKQGVK</sequence>
<comment type="subcellular location">
    <subcellularLocation>
        <location evidence="1">Endomembrane system</location>
        <topology evidence="1">Multi-pass membrane protein</topology>
    </subcellularLocation>
    <subcellularLocation>
        <location evidence="6">Membrane</location>
        <topology evidence="6">Multi-pass membrane protein</topology>
    </subcellularLocation>
</comment>
<evidence type="ECO:0000313" key="10">
    <source>
        <dbReference type="Proteomes" id="UP000291236"/>
    </source>
</evidence>
<proteinExistence type="inferred from homology"/>
<evidence type="ECO:0000256" key="6">
    <source>
        <dbReference type="RuleBase" id="RU000320"/>
    </source>
</evidence>
<evidence type="ECO:0000256" key="1">
    <source>
        <dbReference type="ARBA" id="ARBA00004127"/>
    </source>
</evidence>
<keyword evidence="10" id="KW-1185">Reference proteome</keyword>
<dbReference type="Pfam" id="PF00361">
    <property type="entry name" value="Proton_antipo_M"/>
    <property type="match status" value="1"/>
</dbReference>
<keyword evidence="4 7" id="KW-1133">Transmembrane helix</keyword>
<dbReference type="NCBIfam" id="TIGR01972">
    <property type="entry name" value="NDH_I_M"/>
    <property type="match status" value="1"/>
</dbReference>
<dbReference type="GO" id="GO:0015990">
    <property type="term" value="P:electron transport coupled proton transport"/>
    <property type="evidence" value="ECO:0007669"/>
    <property type="project" value="TreeGrafter"/>
</dbReference>
<dbReference type="PRINTS" id="PR01437">
    <property type="entry name" value="NUOXDRDTASE4"/>
</dbReference>
<feature type="transmembrane region" description="Helical" evidence="7">
    <location>
        <begin position="222"/>
        <end position="241"/>
    </location>
</feature>
<dbReference type="KEGG" id="sbf:JCM31447_28960"/>
<feature type="transmembrane region" description="Helical" evidence="7">
    <location>
        <begin position="143"/>
        <end position="160"/>
    </location>
</feature>
<feature type="transmembrane region" description="Helical" evidence="7">
    <location>
        <begin position="345"/>
        <end position="363"/>
    </location>
</feature>
<feature type="transmembrane region" description="Helical" evidence="7">
    <location>
        <begin position="79"/>
        <end position="106"/>
    </location>
</feature>
<dbReference type="RefSeq" id="WP_130612150.1">
    <property type="nucleotide sequence ID" value="NZ_AP019368.1"/>
</dbReference>
<evidence type="ECO:0000256" key="5">
    <source>
        <dbReference type="ARBA" id="ARBA00023136"/>
    </source>
</evidence>
<dbReference type="GO" id="GO:0008137">
    <property type="term" value="F:NADH dehydrogenase (ubiquinone) activity"/>
    <property type="evidence" value="ECO:0007669"/>
    <property type="project" value="InterPro"/>
</dbReference>
<feature type="transmembrane region" description="Helical" evidence="7">
    <location>
        <begin position="253"/>
        <end position="272"/>
    </location>
</feature>
<feature type="domain" description="NADH:quinone oxidoreductase/Mrp antiporter transmembrane" evidence="8">
    <location>
        <begin position="136"/>
        <end position="431"/>
    </location>
</feature>
<protein>
    <submittedName>
        <fullName evidence="9">NADH-quinone oxidoreductase subunit M</fullName>
    </submittedName>
</protein>
<dbReference type="OrthoDB" id="5287861at2"/>
<feature type="transmembrane region" description="Helical" evidence="7">
    <location>
        <begin position="6"/>
        <end position="27"/>
    </location>
</feature>
<dbReference type="InterPro" id="IPR003918">
    <property type="entry name" value="NADH_UbQ_OxRdtase"/>
</dbReference>